<evidence type="ECO:0000313" key="2">
    <source>
        <dbReference type="Proteomes" id="UP001259420"/>
    </source>
</evidence>
<evidence type="ECO:0000313" key="1">
    <source>
        <dbReference type="EMBL" id="MDR6609753.1"/>
    </source>
</evidence>
<organism evidence="1 2">
    <name type="scientific">Pseudomonas synxantha</name>
    <dbReference type="NCBI Taxonomy" id="47883"/>
    <lineage>
        <taxon>Bacteria</taxon>
        <taxon>Pseudomonadati</taxon>
        <taxon>Pseudomonadota</taxon>
        <taxon>Gammaproteobacteria</taxon>
        <taxon>Pseudomonadales</taxon>
        <taxon>Pseudomonadaceae</taxon>
        <taxon>Pseudomonas</taxon>
    </lineage>
</organism>
<protein>
    <submittedName>
        <fullName evidence="1">Uncharacterized protein</fullName>
    </submittedName>
</protein>
<sequence length="31" mass="3559">MAQRIFESQANYKPGSRLIEGVLKLIRPDDL</sequence>
<gene>
    <name evidence="1" type="ORF">J2X87_004857</name>
</gene>
<accession>A0ACC6JT82</accession>
<name>A0ACC6JT82_9PSED</name>
<dbReference type="Proteomes" id="UP001259420">
    <property type="component" value="Unassembled WGS sequence"/>
</dbReference>
<keyword evidence="2" id="KW-1185">Reference proteome</keyword>
<proteinExistence type="predicted"/>
<reference evidence="1" key="1">
    <citation type="submission" date="2023-07" db="EMBL/GenBank/DDBJ databases">
        <title>Sorghum-associated microbial communities from plants grown in Nebraska, USA.</title>
        <authorList>
            <person name="Schachtman D."/>
        </authorList>
    </citation>
    <scope>NUCLEOTIDE SEQUENCE</scope>
    <source>
        <strain evidence="1">BE46</strain>
    </source>
</reference>
<comment type="caution">
    <text evidence="1">The sequence shown here is derived from an EMBL/GenBank/DDBJ whole genome shotgun (WGS) entry which is preliminary data.</text>
</comment>
<dbReference type="EMBL" id="JAVDSD010000014">
    <property type="protein sequence ID" value="MDR6609753.1"/>
    <property type="molecule type" value="Genomic_DNA"/>
</dbReference>